<name>A0A0E9QYP5_ANGAN</name>
<proteinExistence type="predicted"/>
<evidence type="ECO:0000256" key="1">
    <source>
        <dbReference type="SAM" id="MobiDB-lite"/>
    </source>
</evidence>
<evidence type="ECO:0000313" key="2">
    <source>
        <dbReference type="EMBL" id="JAH21350.1"/>
    </source>
</evidence>
<sequence length="32" mass="3558">MYHKEQLCGSARNDDRLGPLPLGVAQTKESSR</sequence>
<protein>
    <submittedName>
        <fullName evidence="2">Uncharacterized protein</fullName>
    </submittedName>
</protein>
<dbReference type="EMBL" id="GBXM01087227">
    <property type="protein sequence ID" value="JAH21350.1"/>
    <property type="molecule type" value="Transcribed_RNA"/>
</dbReference>
<feature type="compositionally biased region" description="Basic and acidic residues" evidence="1">
    <location>
        <begin position="1"/>
        <end position="17"/>
    </location>
</feature>
<accession>A0A0E9QYP5</accession>
<reference evidence="2" key="1">
    <citation type="submission" date="2014-11" db="EMBL/GenBank/DDBJ databases">
        <authorList>
            <person name="Amaro Gonzalez C."/>
        </authorList>
    </citation>
    <scope>NUCLEOTIDE SEQUENCE</scope>
</reference>
<reference evidence="2" key="2">
    <citation type="journal article" date="2015" name="Fish Shellfish Immunol.">
        <title>Early steps in the European eel (Anguilla anguilla)-Vibrio vulnificus interaction in the gills: Role of the RtxA13 toxin.</title>
        <authorList>
            <person name="Callol A."/>
            <person name="Pajuelo D."/>
            <person name="Ebbesson L."/>
            <person name="Teles M."/>
            <person name="MacKenzie S."/>
            <person name="Amaro C."/>
        </authorList>
    </citation>
    <scope>NUCLEOTIDE SEQUENCE</scope>
</reference>
<organism evidence="2">
    <name type="scientific">Anguilla anguilla</name>
    <name type="common">European freshwater eel</name>
    <name type="synonym">Muraena anguilla</name>
    <dbReference type="NCBI Taxonomy" id="7936"/>
    <lineage>
        <taxon>Eukaryota</taxon>
        <taxon>Metazoa</taxon>
        <taxon>Chordata</taxon>
        <taxon>Craniata</taxon>
        <taxon>Vertebrata</taxon>
        <taxon>Euteleostomi</taxon>
        <taxon>Actinopterygii</taxon>
        <taxon>Neopterygii</taxon>
        <taxon>Teleostei</taxon>
        <taxon>Anguilliformes</taxon>
        <taxon>Anguillidae</taxon>
        <taxon>Anguilla</taxon>
    </lineage>
</organism>
<feature type="region of interest" description="Disordered" evidence="1">
    <location>
        <begin position="1"/>
        <end position="32"/>
    </location>
</feature>
<dbReference type="AlphaFoldDB" id="A0A0E9QYP5"/>